<dbReference type="RefSeq" id="WP_136449073.1">
    <property type="nucleotide sequence ID" value="NZ_SSXH01000554.1"/>
</dbReference>
<evidence type="ECO:0000256" key="1">
    <source>
        <dbReference type="SAM" id="MobiDB-lite"/>
    </source>
</evidence>
<dbReference type="InterPro" id="IPR053977">
    <property type="entry name" value="Rv2466c-like"/>
</dbReference>
<dbReference type="Proteomes" id="UP000305282">
    <property type="component" value="Unassembled WGS sequence"/>
</dbReference>
<evidence type="ECO:0000313" key="2">
    <source>
        <dbReference type="EMBL" id="THJ63980.1"/>
    </source>
</evidence>
<proteinExistence type="predicted"/>
<comment type="caution">
    <text evidence="2">The sequence shown here is derived from an EMBL/GenBank/DDBJ whole genome shotgun (WGS) entry which is preliminary data.</text>
</comment>
<dbReference type="CDD" id="cd02972">
    <property type="entry name" value="DsbA_family"/>
    <property type="match status" value="1"/>
</dbReference>
<dbReference type="AlphaFoldDB" id="A0A4S5DYE0"/>
<dbReference type="Gene3D" id="3.40.30.10">
    <property type="entry name" value="Glutaredoxin"/>
    <property type="match status" value="1"/>
</dbReference>
<dbReference type="EMBL" id="SSXH01000554">
    <property type="protein sequence ID" value="THJ63980.1"/>
    <property type="molecule type" value="Genomic_DNA"/>
</dbReference>
<reference evidence="2 3" key="1">
    <citation type="submission" date="2019-04" db="EMBL/GenBank/DDBJ databases">
        <title>Draft genome sequences for three unisolated Alnus-infective Frankia Sp+ strains, AgTrS, AiOr and AvVan, the first sequenced Frankia strains able to sporulate in-planta.</title>
        <authorList>
            <person name="Bethencourt L."/>
            <person name="Vautrin F."/>
            <person name="Taib N."/>
            <person name="Dubost A."/>
            <person name="Castro-Garcia L."/>
            <person name="Imbaud O."/>
            <person name="Abrouk D."/>
            <person name="Fournier P."/>
            <person name="Briolay J."/>
            <person name="Nguyen A."/>
            <person name="Normand P."/>
            <person name="Fernandez M.P."/>
            <person name="Brochier-Armanet C."/>
            <person name="Herrera-Belaroussi A."/>
        </authorList>
    </citation>
    <scope>NUCLEOTIDE SEQUENCE [LARGE SCALE GENOMIC DNA]</scope>
    <source>
        <strain evidence="2 3">AvVan</strain>
    </source>
</reference>
<dbReference type="SUPFAM" id="SSF52833">
    <property type="entry name" value="Thioredoxin-like"/>
    <property type="match status" value="1"/>
</dbReference>
<sequence>MSTETPPAPTLTPAPASATTETNPGTVVADLWFDPMCPWAWLTSRWLVEVEQVRPVRVRWHVMSLAVLNEGRDLPEQHAALLAKAWGPVRICIAAAERHGEGILAALYTALGRRRHVEKAEFDEAVFVAALTEAGADPALAAAATSTEWDAKLRASHADGIGRVGMDVGTPVIAVGDNAFFGPVITPAPKGADAGRLWDGVLLVAGTPGFYELKRSRETEPIFTWSGMMTYHARPSRL</sequence>
<evidence type="ECO:0000313" key="3">
    <source>
        <dbReference type="Proteomes" id="UP000305282"/>
    </source>
</evidence>
<gene>
    <name evidence="2" type="ORF">E7Y31_17875</name>
</gene>
<dbReference type="Pfam" id="PF22234">
    <property type="entry name" value="Rv2466c-like"/>
    <property type="match status" value="1"/>
</dbReference>
<dbReference type="InterPro" id="IPR036249">
    <property type="entry name" value="Thioredoxin-like_sf"/>
</dbReference>
<feature type="compositionally biased region" description="Pro residues" evidence="1">
    <location>
        <begin position="1"/>
        <end position="12"/>
    </location>
</feature>
<feature type="compositionally biased region" description="Low complexity" evidence="1">
    <location>
        <begin position="13"/>
        <end position="22"/>
    </location>
</feature>
<feature type="region of interest" description="Disordered" evidence="1">
    <location>
        <begin position="1"/>
        <end position="22"/>
    </location>
</feature>
<organism evidence="2 3">
    <name type="scientific">Candidatus Frankia alpina</name>
    <dbReference type="NCBI Taxonomy" id="2699483"/>
    <lineage>
        <taxon>Bacteria</taxon>
        <taxon>Bacillati</taxon>
        <taxon>Actinomycetota</taxon>
        <taxon>Actinomycetes</taxon>
        <taxon>Frankiales</taxon>
        <taxon>Frankiaceae</taxon>
        <taxon>Frankia</taxon>
    </lineage>
</organism>
<accession>A0A4S5DYE0</accession>
<dbReference type="OrthoDB" id="4125991at2"/>
<keyword evidence="3" id="KW-1185">Reference proteome</keyword>
<name>A0A4S5DYE0_9ACTN</name>
<protein>
    <submittedName>
        <fullName evidence="2">Disulfide bond formation protein DsbA</fullName>
    </submittedName>
</protein>